<keyword evidence="1" id="KW-1133">Transmembrane helix</keyword>
<name>A0A0K2LAW0_9LACO</name>
<dbReference type="InterPro" id="IPR010178">
    <property type="entry name" value="Lit"/>
</dbReference>
<dbReference type="Proteomes" id="UP000061546">
    <property type="component" value="Chromosome"/>
</dbReference>
<dbReference type="STRING" id="1074467.JP39_02825"/>
<keyword evidence="1" id="KW-0812">Transmembrane</keyword>
<evidence type="ECO:0000256" key="1">
    <source>
        <dbReference type="SAM" id="Phobius"/>
    </source>
</evidence>
<feature type="transmembrane region" description="Helical" evidence="1">
    <location>
        <begin position="175"/>
        <end position="193"/>
    </location>
</feature>
<evidence type="ECO:0000313" key="2">
    <source>
        <dbReference type="EMBL" id="ALB28405.1"/>
    </source>
</evidence>
<dbReference type="EMBL" id="CP012559">
    <property type="protein sequence ID" value="ALB28405.1"/>
    <property type="molecule type" value="Genomic_DNA"/>
</dbReference>
<dbReference type="NCBIfam" id="TIGR01906">
    <property type="entry name" value="integ_TIGR01906"/>
    <property type="match status" value="1"/>
</dbReference>
<organism evidence="2 3">
    <name type="scientific">Companilactobacillus heilongjiangensis</name>
    <dbReference type="NCBI Taxonomy" id="1074467"/>
    <lineage>
        <taxon>Bacteria</taxon>
        <taxon>Bacillati</taxon>
        <taxon>Bacillota</taxon>
        <taxon>Bacilli</taxon>
        <taxon>Lactobacillales</taxon>
        <taxon>Lactobacillaceae</taxon>
        <taxon>Companilactobacillus</taxon>
    </lineage>
</organism>
<accession>A0A0K2LAW0</accession>
<dbReference type="AlphaFoldDB" id="A0A0K2LAW0"/>
<evidence type="ECO:0000313" key="3">
    <source>
        <dbReference type="Proteomes" id="UP000061546"/>
    </source>
</evidence>
<dbReference type="KEGG" id="lhi:JP39_02825"/>
<feature type="transmembrane region" description="Helical" evidence="1">
    <location>
        <begin position="12"/>
        <end position="34"/>
    </location>
</feature>
<proteinExistence type="predicted"/>
<feature type="transmembrane region" description="Helical" evidence="1">
    <location>
        <begin position="94"/>
        <end position="110"/>
    </location>
</feature>
<protein>
    <submittedName>
        <fullName evidence="2">Rhodopsin</fullName>
    </submittedName>
</protein>
<reference evidence="2 3" key="1">
    <citation type="submission" date="2015-08" db="EMBL/GenBank/DDBJ databases">
        <title>Genomic sequence of Lactobacillus heilongjiangensis DSM 28069, isolated from Chinese traditional pickle.</title>
        <authorList>
            <person name="Jiang X."/>
            <person name="Zheng B."/>
            <person name="Cheng H."/>
        </authorList>
    </citation>
    <scope>NUCLEOTIDE SEQUENCE [LARGE SCALE GENOMIC DNA]</scope>
    <source>
        <strain evidence="2 3">DSM 28069</strain>
    </source>
</reference>
<sequence length="202" mass="23946">MSNLQKDLLYTVALAFFLLTAAITVTIFASYPLFAFDIKHYNLDQIVEMKYGTIMKNYMQMMDYLINPFNWHWHLSDFGSSAAGRLHFLDCKKLFLLNFGVFIISGIIVAKFHKIRARFNRIFLWIGIFGIVLAIMMLLNFDQFFVIFHEVLFRNSDWLFDPNKDPVINILPEDFFTQCFVLFFVIFEGLNFWKARQKKVRS</sequence>
<keyword evidence="3" id="KW-1185">Reference proteome</keyword>
<dbReference type="Pfam" id="PF07314">
    <property type="entry name" value="Lit"/>
    <property type="match status" value="1"/>
</dbReference>
<dbReference type="OrthoDB" id="9813051at2"/>
<dbReference type="RefSeq" id="WP_041501562.1">
    <property type="nucleotide sequence ID" value="NZ_BJDV01000020.1"/>
</dbReference>
<gene>
    <name evidence="2" type="ORF">JP39_02825</name>
</gene>
<keyword evidence="1" id="KW-0472">Membrane</keyword>
<feature type="transmembrane region" description="Helical" evidence="1">
    <location>
        <begin position="122"/>
        <end position="141"/>
    </location>
</feature>